<dbReference type="PROSITE" id="PS50850">
    <property type="entry name" value="MFS"/>
    <property type="match status" value="1"/>
</dbReference>
<name>A0ABT1QPI7_9GAMM</name>
<feature type="region of interest" description="Disordered" evidence="7">
    <location>
        <begin position="457"/>
        <end position="476"/>
    </location>
</feature>
<dbReference type="Pfam" id="PF07690">
    <property type="entry name" value="MFS_1"/>
    <property type="match status" value="1"/>
</dbReference>
<dbReference type="PRINTS" id="PR01036">
    <property type="entry name" value="TCRTETB"/>
</dbReference>
<evidence type="ECO:0000256" key="5">
    <source>
        <dbReference type="ARBA" id="ARBA00022989"/>
    </source>
</evidence>
<organism evidence="10 11">
    <name type="scientific">Tahibacter harae</name>
    <dbReference type="NCBI Taxonomy" id="2963937"/>
    <lineage>
        <taxon>Bacteria</taxon>
        <taxon>Pseudomonadati</taxon>
        <taxon>Pseudomonadota</taxon>
        <taxon>Gammaproteobacteria</taxon>
        <taxon>Lysobacterales</taxon>
        <taxon>Rhodanobacteraceae</taxon>
        <taxon>Tahibacter</taxon>
    </lineage>
</organism>
<feature type="transmembrane region" description="Helical" evidence="8">
    <location>
        <begin position="98"/>
        <end position="119"/>
    </location>
</feature>
<evidence type="ECO:0000256" key="2">
    <source>
        <dbReference type="ARBA" id="ARBA00022448"/>
    </source>
</evidence>
<feature type="transmembrane region" description="Helical" evidence="8">
    <location>
        <begin position="193"/>
        <end position="212"/>
    </location>
</feature>
<comment type="subcellular location">
    <subcellularLocation>
        <location evidence="1">Cell membrane</location>
        <topology evidence="1">Multi-pass membrane protein</topology>
    </subcellularLocation>
</comment>
<dbReference type="CDD" id="cd17503">
    <property type="entry name" value="MFS_LmrB_MDR_like"/>
    <property type="match status" value="1"/>
</dbReference>
<feature type="transmembrane region" description="Helical" evidence="8">
    <location>
        <begin position="349"/>
        <end position="375"/>
    </location>
</feature>
<dbReference type="Gene3D" id="1.20.1250.20">
    <property type="entry name" value="MFS general substrate transporter like domains"/>
    <property type="match status" value="1"/>
</dbReference>
<dbReference type="Proteomes" id="UP001165498">
    <property type="component" value="Unassembled WGS sequence"/>
</dbReference>
<evidence type="ECO:0000256" key="3">
    <source>
        <dbReference type="ARBA" id="ARBA00022475"/>
    </source>
</evidence>
<accession>A0ABT1QPI7</accession>
<feature type="transmembrane region" description="Helical" evidence="8">
    <location>
        <begin position="422"/>
        <end position="445"/>
    </location>
</feature>
<keyword evidence="2" id="KW-0813">Transport</keyword>
<evidence type="ECO:0000313" key="10">
    <source>
        <dbReference type="EMBL" id="MCQ4164197.1"/>
    </source>
</evidence>
<keyword evidence="11" id="KW-1185">Reference proteome</keyword>
<feature type="transmembrane region" description="Helical" evidence="8">
    <location>
        <begin position="325"/>
        <end position="343"/>
    </location>
</feature>
<evidence type="ECO:0000256" key="8">
    <source>
        <dbReference type="SAM" id="Phobius"/>
    </source>
</evidence>
<evidence type="ECO:0000256" key="7">
    <source>
        <dbReference type="SAM" id="MobiDB-lite"/>
    </source>
</evidence>
<evidence type="ECO:0000256" key="4">
    <source>
        <dbReference type="ARBA" id="ARBA00022692"/>
    </source>
</evidence>
<evidence type="ECO:0000256" key="1">
    <source>
        <dbReference type="ARBA" id="ARBA00004651"/>
    </source>
</evidence>
<evidence type="ECO:0000313" key="11">
    <source>
        <dbReference type="Proteomes" id="UP001165498"/>
    </source>
</evidence>
<feature type="domain" description="Major facilitator superfamily (MFS) profile" evidence="9">
    <location>
        <begin position="7"/>
        <end position="452"/>
    </location>
</feature>
<feature type="transmembrane region" description="Helical" evidence="8">
    <location>
        <begin position="128"/>
        <end position="149"/>
    </location>
</feature>
<dbReference type="EMBL" id="JANFQO010000004">
    <property type="protein sequence ID" value="MCQ4164197.1"/>
    <property type="molecule type" value="Genomic_DNA"/>
</dbReference>
<feature type="transmembrane region" description="Helical" evidence="8">
    <location>
        <begin position="42"/>
        <end position="65"/>
    </location>
</feature>
<proteinExistence type="predicted"/>
<keyword evidence="6 8" id="KW-0472">Membrane</keyword>
<dbReference type="SUPFAM" id="SSF103473">
    <property type="entry name" value="MFS general substrate transporter"/>
    <property type="match status" value="1"/>
</dbReference>
<dbReference type="InterPro" id="IPR011701">
    <property type="entry name" value="MFS"/>
</dbReference>
<feature type="transmembrane region" description="Helical" evidence="8">
    <location>
        <begin position="161"/>
        <end position="181"/>
    </location>
</feature>
<dbReference type="PANTHER" id="PTHR42718:SF46">
    <property type="entry name" value="BLR6921 PROTEIN"/>
    <property type="match status" value="1"/>
</dbReference>
<feature type="transmembrane region" description="Helical" evidence="8">
    <location>
        <begin position="292"/>
        <end position="313"/>
    </location>
</feature>
<protein>
    <submittedName>
        <fullName evidence="10">MFS transporter</fullName>
    </submittedName>
</protein>
<feature type="transmembrane region" description="Helical" evidence="8">
    <location>
        <begin position="259"/>
        <end position="280"/>
    </location>
</feature>
<dbReference type="InterPro" id="IPR020846">
    <property type="entry name" value="MFS_dom"/>
</dbReference>
<evidence type="ECO:0000259" key="9">
    <source>
        <dbReference type="PROSITE" id="PS50850"/>
    </source>
</evidence>
<dbReference type="PANTHER" id="PTHR42718">
    <property type="entry name" value="MAJOR FACILITATOR SUPERFAMILY MULTIDRUG TRANSPORTER MFSC"/>
    <property type="match status" value="1"/>
</dbReference>
<dbReference type="InterPro" id="IPR036259">
    <property type="entry name" value="MFS_trans_sf"/>
</dbReference>
<comment type="caution">
    <text evidence="10">The sequence shown here is derived from an EMBL/GenBank/DDBJ whole genome shotgun (WGS) entry which is preliminary data.</text>
</comment>
<sequence length="476" mass="49797">MRQERLLPLIIACALFIENMDSTAIATALPAIAADLGTAPVALKLALTTYLVALAVFIPVSGWIADRFGARTTFVLAIGVFLLGSVGCAASVSLPTLVAARFVQGMGGALMVPVGRLVLLRTVPKSELVVALSWLTIPALVGPMLGPPLGGLIVTWFDWRWIFLINIPMGLLGIALGLRYVPNLREPPGPLDWNGFLLSGVGLALALFGFSTVGRHLVPLWVALGCLALGLAALAAYVRHALSHPRPLLDLQLFRLPTFRAGVLGGSLFRIGVGATPFLLPLMLQLGFGLNPLQSGLITFASAAGAMFMKTLAASILRRYGFRRVLLFNALIASALLAGYGLFRADTPHLFITGVLLLAGCFRSLQFTSLNAISYAEVDPARMGQASSLAGMMQQLSLSLGVAIGGYALQLAAMAGGHAETAPASFTIAFAVVGLLSATSAWALWRLPADAGAEMAGKAKPGGEIAEPKVAQRPAT</sequence>
<dbReference type="Gene3D" id="1.20.1720.10">
    <property type="entry name" value="Multidrug resistance protein D"/>
    <property type="match status" value="1"/>
</dbReference>
<feature type="transmembrane region" description="Helical" evidence="8">
    <location>
        <begin position="218"/>
        <end position="238"/>
    </location>
</feature>
<keyword evidence="5 8" id="KW-1133">Transmembrane helix</keyword>
<feature type="transmembrane region" description="Helical" evidence="8">
    <location>
        <begin position="72"/>
        <end position="92"/>
    </location>
</feature>
<keyword evidence="4 8" id="KW-0812">Transmembrane</keyword>
<dbReference type="RefSeq" id="WP_255912596.1">
    <property type="nucleotide sequence ID" value="NZ_JANFQO010000004.1"/>
</dbReference>
<gene>
    <name evidence="10" type="ORF">NM961_05680</name>
</gene>
<reference evidence="10" key="1">
    <citation type="submission" date="2022-07" db="EMBL/GenBank/DDBJ databases">
        <title>Tahibacter sp., a new gammaproteobacterium isolated from the silt sample collected at pig farm.</title>
        <authorList>
            <person name="Chen H."/>
        </authorList>
    </citation>
    <scope>NUCLEOTIDE SEQUENCE</scope>
    <source>
        <strain evidence="10">P2K</strain>
    </source>
</reference>
<feature type="transmembrane region" description="Helical" evidence="8">
    <location>
        <begin position="396"/>
        <end position="416"/>
    </location>
</feature>
<keyword evidence="3" id="KW-1003">Cell membrane</keyword>
<evidence type="ECO:0000256" key="6">
    <source>
        <dbReference type="ARBA" id="ARBA00023136"/>
    </source>
</evidence>